<gene>
    <name evidence="1" type="primary">phnH</name>
    <name evidence="1" type="ORF">D5400_07120</name>
</gene>
<evidence type="ECO:0000313" key="1">
    <source>
        <dbReference type="EMBL" id="AZN71081.1"/>
    </source>
</evidence>
<accession>A0A3S9B2G7</accession>
<keyword evidence="2" id="KW-1185">Reference proteome</keyword>
<dbReference type="PIRSF" id="PIRSF020680">
    <property type="entry name" value="PhnH"/>
    <property type="match status" value="1"/>
</dbReference>
<dbReference type="Proteomes" id="UP000268192">
    <property type="component" value="Chromosome"/>
</dbReference>
<sequence length="199" mass="21103">MTAFATQQPADPVFRAQANFRALMDALSRPGSIQRLLVDDDAGAIDADLAAIAQTLIDHETFLWLSPSLADDRKAREWLAFATGAPLVDAPERAAFALVAEADALPDLRAFGQGTQEYPDCSTTIVKACGGLTHGPRLACSGPGIKTPTTVAPAGLGTDFVERWAENRVLFPRGVDLILCAGGGVMGMPRTLTIKRLEV</sequence>
<dbReference type="SUPFAM" id="SSF159709">
    <property type="entry name" value="PhnH-like"/>
    <property type="match status" value="1"/>
</dbReference>
<keyword evidence="1" id="KW-0456">Lyase</keyword>
<dbReference type="Pfam" id="PF05845">
    <property type="entry name" value="PhnH"/>
    <property type="match status" value="1"/>
</dbReference>
<name>A0A3S9B2G7_9HYPH</name>
<proteinExistence type="predicted"/>
<dbReference type="GO" id="GO:0019634">
    <property type="term" value="P:organic phosphonate metabolic process"/>
    <property type="evidence" value="ECO:0007669"/>
    <property type="project" value="InterPro"/>
</dbReference>
<protein>
    <submittedName>
        <fullName evidence="1">Phosphonate C-P lyase system protein PhnH</fullName>
    </submittedName>
</protein>
<dbReference type="KEGG" id="abaw:D5400_07120"/>
<reference evidence="1 2" key="1">
    <citation type="submission" date="2018-09" db="EMBL/GenBank/DDBJ databases">
        <title>Marinorhizobium profundi gen. nov., sp. nov., isolated from a deep-sea sediment sample from the New Britain Trench and proposal of Marinorhizobiaceae fam. nov. in the order Rhizobiales of the class Alphaproteobacteria.</title>
        <authorList>
            <person name="Cao J."/>
        </authorList>
    </citation>
    <scope>NUCLEOTIDE SEQUENCE [LARGE SCALE GENOMIC DNA]</scope>
    <source>
        <strain evidence="1 2">WS11</strain>
    </source>
</reference>
<dbReference type="EMBL" id="CP032509">
    <property type="protein sequence ID" value="AZN71081.1"/>
    <property type="molecule type" value="Genomic_DNA"/>
</dbReference>
<organism evidence="1 2">
    <name type="scientific">Georhizobium profundi</name>
    <dbReference type="NCBI Taxonomy" id="2341112"/>
    <lineage>
        <taxon>Bacteria</taxon>
        <taxon>Pseudomonadati</taxon>
        <taxon>Pseudomonadota</taxon>
        <taxon>Alphaproteobacteria</taxon>
        <taxon>Hyphomicrobiales</taxon>
        <taxon>Rhizobiaceae</taxon>
        <taxon>Georhizobium</taxon>
    </lineage>
</organism>
<dbReference type="NCBIfam" id="TIGR03292">
    <property type="entry name" value="PhnH_redo"/>
    <property type="match status" value="1"/>
</dbReference>
<dbReference type="RefSeq" id="WP_126008987.1">
    <property type="nucleotide sequence ID" value="NZ_CP032509.1"/>
</dbReference>
<dbReference type="GO" id="GO:0016829">
    <property type="term" value="F:lyase activity"/>
    <property type="evidence" value="ECO:0007669"/>
    <property type="project" value="UniProtKB-KW"/>
</dbReference>
<dbReference type="InterPro" id="IPR008772">
    <property type="entry name" value="Phosphonate_metab_PhnH"/>
</dbReference>
<evidence type="ECO:0000313" key="2">
    <source>
        <dbReference type="Proteomes" id="UP000268192"/>
    </source>
</evidence>
<dbReference type="Gene3D" id="3.40.50.11310">
    <property type="entry name" value="Bacterial phosphonate metabolism protein PhnH"/>
    <property type="match status" value="1"/>
</dbReference>
<dbReference type="InterPro" id="IPR038058">
    <property type="entry name" value="PhnH-like_sp"/>
</dbReference>
<dbReference type="AlphaFoldDB" id="A0A3S9B2G7"/>
<dbReference type="OrthoDB" id="9814509at2"/>